<dbReference type="Pfam" id="PF14304">
    <property type="entry name" value="CSTF_C"/>
    <property type="match status" value="1"/>
</dbReference>
<dbReference type="eggNOG" id="KOG0108">
    <property type="taxonomic scope" value="Eukaryota"/>
</dbReference>
<comment type="subcellular location">
    <subcellularLocation>
        <location evidence="1">Nucleus</location>
    </subcellularLocation>
</comment>
<dbReference type="OrthoDB" id="272703at2759"/>
<dbReference type="InterPro" id="IPR026896">
    <property type="entry name" value="CSTF_C"/>
</dbReference>
<feature type="domain" description="Transcription termination and cleavage factor C-terminal" evidence="3">
    <location>
        <begin position="373"/>
        <end position="397"/>
    </location>
</feature>
<dbReference type="STRING" id="559295.C5DGC5"/>
<dbReference type="SUPFAM" id="SSF54928">
    <property type="entry name" value="RNA-binding domain, RBD"/>
    <property type="match status" value="1"/>
</dbReference>
<reference evidence="5 6" key="1">
    <citation type="journal article" date="2009" name="Genome Res.">
        <title>Comparative genomics of protoploid Saccharomycetaceae.</title>
        <authorList>
            <consortium name="The Genolevures Consortium"/>
            <person name="Souciet J.-L."/>
            <person name="Dujon B."/>
            <person name="Gaillardin C."/>
            <person name="Johnston M."/>
            <person name="Baret P.V."/>
            <person name="Cliften P."/>
            <person name="Sherman D.J."/>
            <person name="Weissenbach J."/>
            <person name="Westhof E."/>
            <person name="Wincker P."/>
            <person name="Jubin C."/>
            <person name="Poulain J."/>
            <person name="Barbe V."/>
            <person name="Segurens B."/>
            <person name="Artiguenave F."/>
            <person name="Anthouard V."/>
            <person name="Vacherie B."/>
            <person name="Val M.-E."/>
            <person name="Fulton R.S."/>
            <person name="Minx P."/>
            <person name="Wilson R."/>
            <person name="Durrens P."/>
            <person name="Jean G."/>
            <person name="Marck C."/>
            <person name="Martin T."/>
            <person name="Nikolski M."/>
            <person name="Rolland T."/>
            <person name="Seret M.-L."/>
            <person name="Casaregola S."/>
            <person name="Despons L."/>
            <person name="Fairhead C."/>
            <person name="Fischer G."/>
            <person name="Lafontaine I."/>
            <person name="Leh V."/>
            <person name="Lemaire M."/>
            <person name="de Montigny J."/>
            <person name="Neuveglise C."/>
            <person name="Thierry A."/>
            <person name="Blanc-Lenfle I."/>
            <person name="Bleykasten C."/>
            <person name="Diffels J."/>
            <person name="Fritsch E."/>
            <person name="Frangeul L."/>
            <person name="Goeffon A."/>
            <person name="Jauniaux N."/>
            <person name="Kachouri-Lafond R."/>
            <person name="Payen C."/>
            <person name="Potier S."/>
            <person name="Pribylova L."/>
            <person name="Ozanne C."/>
            <person name="Richard G.-F."/>
            <person name="Sacerdot C."/>
            <person name="Straub M.-L."/>
            <person name="Talla E."/>
        </authorList>
    </citation>
    <scope>NUCLEOTIDE SEQUENCE [LARGE SCALE GENOMIC DNA]</scope>
    <source>
        <strain evidence="6">ATCC 56472 / CBS 6340 / NRRL Y-8284</strain>
    </source>
</reference>
<evidence type="ECO:0000259" key="3">
    <source>
        <dbReference type="Pfam" id="PF14304"/>
    </source>
</evidence>
<dbReference type="Gene3D" id="1.10.20.70">
    <property type="entry name" value="Transcription termination and cleavage factor, C-terminal domain"/>
    <property type="match status" value="1"/>
</dbReference>
<dbReference type="Pfam" id="PF14327">
    <property type="entry name" value="CSTF2_hinge"/>
    <property type="match status" value="1"/>
</dbReference>
<feature type="domain" description="Cleavage stimulation factor subunit 2 hinge" evidence="4">
    <location>
        <begin position="170"/>
        <end position="249"/>
    </location>
</feature>
<evidence type="ECO:0000313" key="5">
    <source>
        <dbReference type="EMBL" id="CAR22467.1"/>
    </source>
</evidence>
<name>C5DGC5_LACTC</name>
<dbReference type="InterPro" id="IPR038192">
    <property type="entry name" value="CSTF_C_sf"/>
</dbReference>
<evidence type="ECO:0000256" key="2">
    <source>
        <dbReference type="ARBA" id="ARBA00023242"/>
    </source>
</evidence>
<dbReference type="HOGENOM" id="CLU_040439_0_0_1"/>
<dbReference type="KEGG" id="lth:KLTH0D04180g"/>
<dbReference type="PANTHER" id="PTHR45735:SF11">
    <property type="entry name" value="PROTEIN PTI1"/>
    <property type="match status" value="1"/>
</dbReference>
<dbReference type="Gene3D" id="1.25.40.630">
    <property type="match status" value="1"/>
</dbReference>
<evidence type="ECO:0000259" key="4">
    <source>
        <dbReference type="Pfam" id="PF14327"/>
    </source>
</evidence>
<sequence>MSDPRWRKARHLLTPELLSSSIQITNLPASWNESTISSIVAGSGPIVNVSTKTDPRNGKLLGITVDYATSKDSKRALDVLRKIKKFPCDLERIMPNNKEQKEPRKPLDLNRDAFPWEFGLELPFELVSEVPLPRRPTNPVPVSNSGPSGSDASSGVVAFPDILKEASKHLPGLQPNSMTSPDAISANLGKIAPLQLLEMISNLKILASQDANRDQLTKFLASNPDISVAVTQALLEMGFVNYSVVTKVIAEQPASRAHASPVPNNVQSIYSNGSTPGTTPMNNSAPLNTFTAPVQQPQPQQPAPAPAVAPPMMFNAPPVPAFGFNGVAGPAPFMPAPMGAPMGTPMAPPVVPPMPVANGAPRVNTMKLATLPQNQQDMIKQVLQLSPDQIRLLPPGQVAMVENFKREYLM</sequence>
<dbReference type="GO" id="GO:0003729">
    <property type="term" value="F:mRNA binding"/>
    <property type="evidence" value="ECO:0007669"/>
    <property type="project" value="TreeGrafter"/>
</dbReference>
<dbReference type="InterPro" id="IPR025742">
    <property type="entry name" value="CSTF2_hinge"/>
</dbReference>
<dbReference type="InParanoid" id="C5DGC5"/>
<dbReference type="GO" id="GO:0031124">
    <property type="term" value="P:mRNA 3'-end processing"/>
    <property type="evidence" value="ECO:0007669"/>
    <property type="project" value="InterPro"/>
</dbReference>
<accession>C5DGC5</accession>
<protein>
    <submittedName>
        <fullName evidence="5">KLTH0D04180p</fullName>
    </submittedName>
</protein>
<dbReference type="EMBL" id="CU928168">
    <property type="protein sequence ID" value="CAR22467.1"/>
    <property type="molecule type" value="Genomic_DNA"/>
</dbReference>
<dbReference type="GeneID" id="8295130"/>
<proteinExistence type="predicted"/>
<evidence type="ECO:0000313" key="6">
    <source>
        <dbReference type="Proteomes" id="UP000002036"/>
    </source>
</evidence>
<evidence type="ECO:0000256" key="1">
    <source>
        <dbReference type="ARBA" id="ARBA00004123"/>
    </source>
</evidence>
<gene>
    <name evidence="5" type="ordered locus">KLTH0D04180g</name>
</gene>
<keyword evidence="2" id="KW-0539">Nucleus</keyword>
<dbReference type="RefSeq" id="XP_002552905.1">
    <property type="nucleotide sequence ID" value="XM_002552859.1"/>
</dbReference>
<dbReference type="Gene3D" id="3.30.70.330">
    <property type="match status" value="1"/>
</dbReference>
<dbReference type="AlphaFoldDB" id="C5DGC5"/>
<keyword evidence="6" id="KW-1185">Reference proteome</keyword>
<dbReference type="GO" id="GO:0005847">
    <property type="term" value="C:mRNA cleavage and polyadenylation specificity factor complex"/>
    <property type="evidence" value="ECO:0007669"/>
    <property type="project" value="TreeGrafter"/>
</dbReference>
<dbReference type="InterPro" id="IPR012677">
    <property type="entry name" value="Nucleotide-bd_a/b_plait_sf"/>
</dbReference>
<organism evidence="5 6">
    <name type="scientific">Lachancea thermotolerans (strain ATCC 56472 / CBS 6340 / NRRL Y-8284)</name>
    <name type="common">Yeast</name>
    <name type="synonym">Kluyveromyces thermotolerans</name>
    <dbReference type="NCBI Taxonomy" id="559295"/>
    <lineage>
        <taxon>Eukaryota</taxon>
        <taxon>Fungi</taxon>
        <taxon>Dikarya</taxon>
        <taxon>Ascomycota</taxon>
        <taxon>Saccharomycotina</taxon>
        <taxon>Saccharomycetes</taxon>
        <taxon>Saccharomycetales</taxon>
        <taxon>Saccharomycetaceae</taxon>
        <taxon>Lachancea</taxon>
    </lineage>
</organism>
<dbReference type="PANTHER" id="PTHR45735">
    <property type="entry name" value="CLEAVAGE STIMULATION FACTOR SUBUNIT 2"/>
    <property type="match status" value="1"/>
</dbReference>
<dbReference type="Proteomes" id="UP000002036">
    <property type="component" value="Chromosome D"/>
</dbReference>
<dbReference type="FunCoup" id="C5DGC5">
    <property type="interactions" value="309"/>
</dbReference>
<dbReference type="InterPro" id="IPR035979">
    <property type="entry name" value="RBD_domain_sf"/>
</dbReference>
<dbReference type="OMA" id="EMGFINY"/>